<dbReference type="InterPro" id="IPR018389">
    <property type="entry name" value="DctP_fam"/>
</dbReference>
<dbReference type="CDD" id="cd13603">
    <property type="entry name" value="PBP2_TRAP_Siap_TeaA_like"/>
    <property type="match status" value="1"/>
</dbReference>
<keyword evidence="3" id="KW-0813">Transport</keyword>
<evidence type="ECO:0000313" key="7">
    <source>
        <dbReference type="EMBL" id="MBP1934565.1"/>
    </source>
</evidence>
<dbReference type="Pfam" id="PF03480">
    <property type="entry name" value="DctP"/>
    <property type="match status" value="1"/>
</dbReference>
<feature type="region of interest" description="Disordered" evidence="5">
    <location>
        <begin position="23"/>
        <end position="55"/>
    </location>
</feature>
<dbReference type="PANTHER" id="PTHR33376">
    <property type="match status" value="1"/>
</dbReference>
<sequence>MMKKVHWMIGTTLLASSILAGCGGSSTGSQPANNSSNSNSTSTPPKQEEAKKEQAGTEKIVIKLGHTVADTTSLQKGSLKFKEIVEQKSNGQMEVQVFPSSQLGNEKDMIEGNKLGTFQISIPSAAMMSNFAPKAAVLALPYVIKGENEREKFASLKKLAQSDAYKEIATEAEAAGLKIIPEAVWWYGDRQITTKGKEIATPDALAGLKIRTPDAKAHTEPFKIMGANVTPMAFTEVYMALSTGTIEAQENPINTIYTSKFFEVQDTINLTGHMTQNQIPSISLKWWNTLSSEQQQIIKDAMIEAGDYQSEEQLKANEEELGILEKNGMKVVKPDLNAFREATKDTYKSFLDKFDQDFYEKIKKAQE</sequence>
<dbReference type="PROSITE" id="PS51257">
    <property type="entry name" value="PROKAR_LIPOPROTEIN"/>
    <property type="match status" value="1"/>
</dbReference>
<evidence type="ECO:0000256" key="1">
    <source>
        <dbReference type="ARBA" id="ARBA00004196"/>
    </source>
</evidence>
<accession>A0ABS4GWA7</accession>
<name>A0ABS4GWA7_9BACL</name>
<keyword evidence="8" id="KW-1185">Reference proteome</keyword>
<dbReference type="PANTHER" id="PTHR33376:SF4">
    <property type="entry name" value="SIALIC ACID-BINDING PERIPLASMIC PROTEIN SIAP"/>
    <property type="match status" value="1"/>
</dbReference>
<evidence type="ECO:0000256" key="2">
    <source>
        <dbReference type="ARBA" id="ARBA00009023"/>
    </source>
</evidence>
<comment type="caution">
    <text evidence="7">The sequence shown here is derived from an EMBL/GenBank/DDBJ whole genome shotgun (WGS) entry which is preliminary data.</text>
</comment>
<dbReference type="PIRSF" id="PIRSF006470">
    <property type="entry name" value="DctB"/>
    <property type="match status" value="1"/>
</dbReference>
<dbReference type="EMBL" id="JAGGKT010000023">
    <property type="protein sequence ID" value="MBP1934565.1"/>
    <property type="molecule type" value="Genomic_DNA"/>
</dbReference>
<evidence type="ECO:0000256" key="6">
    <source>
        <dbReference type="SAM" id="SignalP"/>
    </source>
</evidence>
<keyword evidence="4 6" id="KW-0732">Signal</keyword>
<protein>
    <submittedName>
        <fullName evidence="7">Tripartite ATP-independent transporter DctP family solute receptor</fullName>
    </submittedName>
</protein>
<dbReference type="InterPro" id="IPR004682">
    <property type="entry name" value="TRAP_DctP"/>
</dbReference>
<evidence type="ECO:0000256" key="5">
    <source>
        <dbReference type="SAM" id="MobiDB-lite"/>
    </source>
</evidence>
<organism evidence="7 8">
    <name type="scientific">Ammoniphilus resinae</name>
    <dbReference type="NCBI Taxonomy" id="861532"/>
    <lineage>
        <taxon>Bacteria</taxon>
        <taxon>Bacillati</taxon>
        <taxon>Bacillota</taxon>
        <taxon>Bacilli</taxon>
        <taxon>Bacillales</taxon>
        <taxon>Paenibacillaceae</taxon>
        <taxon>Aneurinibacillus group</taxon>
        <taxon>Ammoniphilus</taxon>
    </lineage>
</organism>
<feature type="compositionally biased region" description="Low complexity" evidence="5">
    <location>
        <begin position="33"/>
        <end position="43"/>
    </location>
</feature>
<evidence type="ECO:0000256" key="3">
    <source>
        <dbReference type="ARBA" id="ARBA00022448"/>
    </source>
</evidence>
<dbReference type="Gene3D" id="3.40.190.170">
    <property type="entry name" value="Bacterial extracellular solute-binding protein, family 7"/>
    <property type="match status" value="1"/>
</dbReference>
<dbReference type="NCBIfam" id="NF037995">
    <property type="entry name" value="TRAP_S1"/>
    <property type="match status" value="1"/>
</dbReference>
<keyword evidence="7" id="KW-0675">Receptor</keyword>
<feature type="signal peptide" evidence="6">
    <location>
        <begin position="1"/>
        <end position="20"/>
    </location>
</feature>
<gene>
    <name evidence="7" type="ORF">J2Z37_004585</name>
</gene>
<dbReference type="InterPro" id="IPR038404">
    <property type="entry name" value="TRAP_DctP_sf"/>
</dbReference>
<comment type="similarity">
    <text evidence="2">Belongs to the bacterial solute-binding protein 7 family.</text>
</comment>
<proteinExistence type="inferred from homology"/>
<comment type="subcellular location">
    <subcellularLocation>
        <location evidence="1">Cell envelope</location>
    </subcellularLocation>
</comment>
<reference evidence="7 8" key="1">
    <citation type="submission" date="2021-03" db="EMBL/GenBank/DDBJ databases">
        <title>Genomic Encyclopedia of Type Strains, Phase IV (KMG-IV): sequencing the most valuable type-strain genomes for metagenomic binning, comparative biology and taxonomic classification.</title>
        <authorList>
            <person name="Goeker M."/>
        </authorList>
    </citation>
    <scope>NUCLEOTIDE SEQUENCE [LARGE SCALE GENOMIC DNA]</scope>
    <source>
        <strain evidence="7 8">DSM 24738</strain>
    </source>
</reference>
<evidence type="ECO:0000313" key="8">
    <source>
        <dbReference type="Proteomes" id="UP001519343"/>
    </source>
</evidence>
<evidence type="ECO:0000256" key="4">
    <source>
        <dbReference type="ARBA" id="ARBA00022729"/>
    </source>
</evidence>
<dbReference type="NCBIfam" id="TIGR00787">
    <property type="entry name" value="dctP"/>
    <property type="match status" value="1"/>
</dbReference>
<dbReference type="Proteomes" id="UP001519343">
    <property type="component" value="Unassembled WGS sequence"/>
</dbReference>
<feature type="chain" id="PRO_5045128058" evidence="6">
    <location>
        <begin position="21"/>
        <end position="367"/>
    </location>
</feature>
<feature type="compositionally biased region" description="Basic and acidic residues" evidence="5">
    <location>
        <begin position="46"/>
        <end position="55"/>
    </location>
</feature>